<comment type="caution">
    <text evidence="19">The sequence shown here is derived from an EMBL/GenBank/DDBJ whole genome shotgun (WGS) entry which is preliminary data.</text>
</comment>
<evidence type="ECO:0000256" key="2">
    <source>
        <dbReference type="ARBA" id="ARBA00004514"/>
    </source>
</evidence>
<evidence type="ECO:0000256" key="15">
    <source>
        <dbReference type="PROSITE-ProRule" id="PRU00175"/>
    </source>
</evidence>
<evidence type="ECO:0000256" key="3">
    <source>
        <dbReference type="ARBA" id="ARBA00004906"/>
    </source>
</evidence>
<evidence type="ECO:0000256" key="5">
    <source>
        <dbReference type="ARBA" id="ARBA00012483"/>
    </source>
</evidence>
<comment type="subunit">
    <text evidence="16">Component of the ribosome quality control complex (RQC).</text>
</comment>
<keyword evidence="12 16" id="KW-0833">Ubl conjugation pathway</keyword>
<evidence type="ECO:0000256" key="8">
    <source>
        <dbReference type="ARBA" id="ARBA00022679"/>
    </source>
</evidence>
<keyword evidence="8 16" id="KW-0808">Transferase</keyword>
<dbReference type="InterPro" id="IPR039795">
    <property type="entry name" value="LTN1/Rkr1"/>
</dbReference>
<evidence type="ECO:0000256" key="16">
    <source>
        <dbReference type="RuleBase" id="RU367090"/>
    </source>
</evidence>
<dbReference type="Pfam" id="PF22999">
    <property type="entry name" value="LTN1_E3_ligase_6th"/>
    <property type="match status" value="1"/>
</dbReference>
<feature type="compositionally biased region" description="Polar residues" evidence="17">
    <location>
        <begin position="12"/>
        <end position="22"/>
    </location>
</feature>
<dbReference type="Pfam" id="PF22958">
    <property type="entry name" value="Ltn1_1st"/>
    <property type="match status" value="1"/>
</dbReference>
<dbReference type="PANTHER" id="PTHR12389">
    <property type="entry name" value="ZINC FINGER PROTEIN 294"/>
    <property type="match status" value="1"/>
</dbReference>
<feature type="region of interest" description="Disordered" evidence="17">
    <location>
        <begin position="1"/>
        <end position="23"/>
    </location>
</feature>
<feature type="domain" description="RING-type" evidence="18">
    <location>
        <begin position="1600"/>
        <end position="1647"/>
    </location>
</feature>
<dbReference type="InterPro" id="IPR013083">
    <property type="entry name" value="Znf_RING/FYVE/PHD"/>
</dbReference>
<evidence type="ECO:0000256" key="13">
    <source>
        <dbReference type="ARBA" id="ARBA00022833"/>
    </source>
</evidence>
<evidence type="ECO:0000256" key="6">
    <source>
        <dbReference type="ARBA" id="ARBA00017157"/>
    </source>
</evidence>
<dbReference type="GO" id="GO:0016567">
    <property type="term" value="P:protein ubiquitination"/>
    <property type="evidence" value="ECO:0007669"/>
    <property type="project" value="UniProtKB-UniPathway"/>
</dbReference>
<dbReference type="GO" id="GO:0043023">
    <property type="term" value="F:ribosomal large subunit binding"/>
    <property type="evidence" value="ECO:0007669"/>
    <property type="project" value="TreeGrafter"/>
</dbReference>
<proteinExistence type="inferred from homology"/>
<reference evidence="19 20" key="1">
    <citation type="submission" date="2016-03" db="EMBL/GenBank/DDBJ databases">
        <title>EvidentialGene: Evidence-directed Construction of Genes on Genomes.</title>
        <authorList>
            <person name="Gilbert D.G."/>
            <person name="Choi J.-H."/>
            <person name="Mockaitis K."/>
            <person name="Colbourne J."/>
            <person name="Pfrender M."/>
        </authorList>
    </citation>
    <scope>NUCLEOTIDE SEQUENCE [LARGE SCALE GENOMIC DNA]</scope>
    <source>
        <strain evidence="19 20">Xinb3</strain>
        <tissue evidence="19">Complete organism</tissue>
    </source>
</reference>
<dbReference type="SUPFAM" id="SSF57850">
    <property type="entry name" value="RING/U-box"/>
    <property type="match status" value="1"/>
</dbReference>
<sequence>MGGKDKKGPRTKGNTKPSSSGRSAELLGNVTEFVGFSGLPEGSYVPVIGANSLVEDASADSNIPADFRLSLRKMGKRDSTTKIKALQEFTELCQQNSLDMLKAVLPFWPRIFSRLAVDGDRRVREYLHKSHVQLTSQLGRNLAPYLKEMMGAWFTSQCDPYAPAASLASHSLKTCFPGNKLPEAIAFCHNEIMDYIKDSIFKENDFSDEQKERITIGGIAGYSLLLQQVKCDVLEAEKYLLRHTEMWKNANLYKIVEQSKSLPIKQAWFGLIYSVVHYLPQVAKENSKRLLPSIFKFLDDSESTSQPALWETTLKILLTVENASSYVNLSSHATPKFLNLLRNACSGNARKIGPLIVPYVRLLREHKESQAEEFDRQVIEALFQGLLCRSIFNSSLEASALSESLFQLLDYIAKASVDISHFEELLQNTVIPSLDLMVKSKCSELVVSAVIRQMTVTLNCWFRTEESVANAFWEFLENFIMGLITQSLDPDTSLFENVALIILVLMDAHSKLDNRTKMNRRCIRIRFADTNTEDLSKGQETSPVHLPEMPLPFREKVVAMSILVCKDTLKRLEVSDCETSLRLFASLMRCDDILRGFLAGESASSIDSMLCSIRRMLEKLRDKNTAFLLFTILDVIDSDVRCKVLEDLAIDEQTCAAMASTALESSELSQKQVVLEWLQSPYVGDLLISTAKHVGVYLSEDENNDFSWSLLRAALAARQPSSQEPLLPKEHISGIMNAFTEAFYAEHVEENFIDTFVQKLSNTLKPSSQSNFFIDPSGEWLDSMVKILCSSMTIQPVSFNILLELWKKGASYATHSRCLSAVAIIKENLTAIPEFNVAERLVDIFQHVLELELTQGDNEASHLLVRQILLSDSEWMNWMKETSSCDLMAKEIMNGRYCHSNPITNNFKPLQLKNWYGLLNAAFVVSSIVVRNQHMFEQDGNSLIPYVFYATAVAEILLEINRKRMKDDTLNDIDKISGALGSNANSLLSSCSDQERKEIFRKTLQNSRQYRWIWCVAARKLQAVLQQSLEENEITENTVMIFCNLNDENLNRITQTQIAKLSAISSDDWAESFQLLAYIRFLLEKLAASANDDTLISVAESVKILQSWQLKHDESFLFGQDLKAISRTGSSVKAVWSIIEVIRLLSTIVEFYPYKLEHSSWDFILCSMTSWCTTFEESWTDVSPANQHTNPMLLSFTVALSRLIQSCGALIADVDEKKEESISSLPPNLASEWNDVFSDAAYNAILPVFFLQSRCNNLSHLSSFCLMEALALSVRHVPVKLLHQTTEKLSPLLLAKHSAIQFAAHGLIIKLLPEIISAEAIKCKEELDGDQEKTERSPPQALLLPIEKANLENLDELRCGDLHTVEPYSQECQQILGYFLGWDLILRLCGSSDSELRYQYASYLTNSKLISRLMDILFCIIPHASFQQQANLEMEFRPDITLTEKIIQDIAIMIYSSALRHLPAVVRRWCNNADKRTASLVEKFTSRCVSPVLCSLDLQFCTKTWDNMTVRVRPTAREVIATYKLNEEGSMELIMQLPANYPLGNIVVETGRKVGVTANQWRSWILQLQTFLMQQNGSILDGLTLWKRNVDKRFEGIEECYICYYVLHGSNYQLPKLSCRTCRKKFHADCLYKWFSTSNNSTCPLCRNLF</sequence>
<dbReference type="GO" id="GO:0072344">
    <property type="term" value="P:rescue of stalled ribosome"/>
    <property type="evidence" value="ECO:0007669"/>
    <property type="project" value="UniProtKB-UniRule"/>
</dbReference>
<evidence type="ECO:0000256" key="4">
    <source>
        <dbReference type="ARBA" id="ARBA00007997"/>
    </source>
</evidence>
<evidence type="ECO:0000256" key="1">
    <source>
        <dbReference type="ARBA" id="ARBA00000900"/>
    </source>
</evidence>
<dbReference type="SMART" id="SM00744">
    <property type="entry name" value="RINGv"/>
    <property type="match status" value="1"/>
</dbReference>
<dbReference type="GO" id="GO:0008270">
    <property type="term" value="F:zinc ion binding"/>
    <property type="evidence" value="ECO:0007669"/>
    <property type="project" value="UniProtKB-KW"/>
</dbReference>
<keyword evidence="11 15" id="KW-0863">Zinc-finger</keyword>
<keyword evidence="20" id="KW-1185">Reference proteome</keyword>
<evidence type="ECO:0000256" key="11">
    <source>
        <dbReference type="ARBA" id="ARBA00022771"/>
    </source>
</evidence>
<evidence type="ECO:0000256" key="10">
    <source>
        <dbReference type="ARBA" id="ARBA00022737"/>
    </source>
</evidence>
<keyword evidence="9 16" id="KW-0479">Metal-binding</keyword>
<dbReference type="PROSITE" id="PS50089">
    <property type="entry name" value="ZF_RING_2"/>
    <property type="match status" value="1"/>
</dbReference>
<dbReference type="InterPro" id="IPR054476">
    <property type="entry name" value="Ltn1_N"/>
</dbReference>
<evidence type="ECO:0000256" key="7">
    <source>
        <dbReference type="ARBA" id="ARBA00022490"/>
    </source>
</evidence>
<comment type="similarity">
    <text evidence="4 16">Belongs to the LTN1 family.</text>
</comment>
<dbReference type="GO" id="GO:1990116">
    <property type="term" value="P:ribosome-associated ubiquitin-dependent protein catabolic process"/>
    <property type="evidence" value="ECO:0007669"/>
    <property type="project" value="UniProtKB-UniRule"/>
</dbReference>
<accession>A0A162NSF1</accession>
<dbReference type="EC" id="2.3.2.27" evidence="5 16"/>
<evidence type="ECO:0000259" key="18">
    <source>
        <dbReference type="PROSITE" id="PS50089"/>
    </source>
</evidence>
<dbReference type="EMBL" id="LRGB01000547">
    <property type="protein sequence ID" value="KZS18228.1"/>
    <property type="molecule type" value="Genomic_DNA"/>
</dbReference>
<evidence type="ECO:0000256" key="9">
    <source>
        <dbReference type="ARBA" id="ARBA00022723"/>
    </source>
</evidence>
<protein>
    <recommendedName>
        <fullName evidence="6 16">E3 ubiquitin-protein ligase listerin</fullName>
        <ecNumber evidence="5 16">2.3.2.27</ecNumber>
    </recommendedName>
    <alternativeName>
        <fullName evidence="14 16">RING-type E3 ubiquitin transferase listerin</fullName>
    </alternativeName>
</protein>
<keyword evidence="10" id="KW-0677">Repeat</keyword>
<dbReference type="InterPro" id="IPR054477">
    <property type="entry name" value="LTN1_E3_ligase_6th"/>
</dbReference>
<evidence type="ECO:0000313" key="20">
    <source>
        <dbReference type="Proteomes" id="UP000076858"/>
    </source>
</evidence>
<dbReference type="PANTHER" id="PTHR12389:SF0">
    <property type="entry name" value="E3 UBIQUITIN-PROTEIN LIGASE LISTERIN"/>
    <property type="match status" value="1"/>
</dbReference>
<evidence type="ECO:0000313" key="19">
    <source>
        <dbReference type="EMBL" id="KZS18228.1"/>
    </source>
</evidence>
<dbReference type="Pfam" id="PF13639">
    <property type="entry name" value="zf-RING_2"/>
    <property type="match status" value="1"/>
</dbReference>
<comment type="catalytic activity">
    <reaction evidence="1 16">
        <text>S-ubiquitinyl-[E2 ubiquitin-conjugating enzyme]-L-cysteine + [acceptor protein]-L-lysine = [E2 ubiquitin-conjugating enzyme]-L-cysteine + N(6)-ubiquitinyl-[acceptor protein]-L-lysine.</text>
        <dbReference type="EC" id="2.3.2.27"/>
    </reaction>
</comment>
<evidence type="ECO:0000256" key="12">
    <source>
        <dbReference type="ARBA" id="ARBA00022786"/>
    </source>
</evidence>
<comment type="pathway">
    <text evidence="3 16">Protein modification; protein ubiquitination.</text>
</comment>
<name>A0A162NSF1_9CRUS</name>
<dbReference type="SUPFAM" id="SSF48371">
    <property type="entry name" value="ARM repeat"/>
    <property type="match status" value="1"/>
</dbReference>
<dbReference type="InterPro" id="IPR039804">
    <property type="entry name" value="RING-CH-C4HC3_LTN1"/>
</dbReference>
<dbReference type="GO" id="GO:0005829">
    <property type="term" value="C:cytosol"/>
    <property type="evidence" value="ECO:0007669"/>
    <property type="project" value="UniProtKB-SubCell"/>
</dbReference>
<comment type="subcellular location">
    <subcellularLocation>
        <location evidence="2">Cytoplasm</location>
        <location evidence="2">Cytosol</location>
    </subcellularLocation>
</comment>
<dbReference type="UniPathway" id="UPA00143"/>
<dbReference type="InterPro" id="IPR011016">
    <property type="entry name" value="Znf_RING-CH"/>
</dbReference>
<dbReference type="STRING" id="35525.A0A162NSF1"/>
<dbReference type="GO" id="GO:1990112">
    <property type="term" value="C:RQC complex"/>
    <property type="evidence" value="ECO:0007669"/>
    <property type="project" value="UniProtKB-UniRule"/>
</dbReference>
<dbReference type="GO" id="GO:0061630">
    <property type="term" value="F:ubiquitin protein ligase activity"/>
    <property type="evidence" value="ECO:0007669"/>
    <property type="project" value="UniProtKB-UniRule"/>
</dbReference>
<organism evidence="19 20">
    <name type="scientific">Daphnia magna</name>
    <dbReference type="NCBI Taxonomy" id="35525"/>
    <lineage>
        <taxon>Eukaryota</taxon>
        <taxon>Metazoa</taxon>
        <taxon>Ecdysozoa</taxon>
        <taxon>Arthropoda</taxon>
        <taxon>Crustacea</taxon>
        <taxon>Branchiopoda</taxon>
        <taxon>Diplostraca</taxon>
        <taxon>Cladocera</taxon>
        <taxon>Anomopoda</taxon>
        <taxon>Daphniidae</taxon>
        <taxon>Daphnia</taxon>
    </lineage>
</organism>
<dbReference type="InterPro" id="IPR001841">
    <property type="entry name" value="Znf_RING"/>
</dbReference>
<dbReference type="CDD" id="cd16491">
    <property type="entry name" value="RING-CH-C4HC3_LTN1"/>
    <property type="match status" value="1"/>
</dbReference>
<comment type="function">
    <text evidence="16">E3 ubiquitin-protein ligase. Component of the ribosome quality control complex (RQC), a ribosome-associated complex that mediates ubiquitination and extraction of incompletely synthesized nascent chains for proteasomal degradation.</text>
</comment>
<dbReference type="Pfam" id="PF23009">
    <property type="entry name" value="UBC_like"/>
    <property type="match status" value="1"/>
</dbReference>
<dbReference type="FunFam" id="3.30.40.10:FF:000038">
    <property type="entry name" value="E3 ubiquitin-protein ligase listerin"/>
    <property type="match status" value="1"/>
</dbReference>
<keyword evidence="13 16" id="KW-0862">Zinc</keyword>
<dbReference type="InterPro" id="IPR016024">
    <property type="entry name" value="ARM-type_fold"/>
</dbReference>
<evidence type="ECO:0000256" key="17">
    <source>
        <dbReference type="SAM" id="MobiDB-lite"/>
    </source>
</evidence>
<dbReference type="Gene3D" id="3.30.40.10">
    <property type="entry name" value="Zinc/RING finger domain, C3HC4 (zinc finger)"/>
    <property type="match status" value="1"/>
</dbReference>
<evidence type="ECO:0000256" key="14">
    <source>
        <dbReference type="ARBA" id="ARBA00032366"/>
    </source>
</evidence>
<dbReference type="InterPro" id="IPR054478">
    <property type="entry name" value="LTN1_UBC"/>
</dbReference>
<dbReference type="OrthoDB" id="6108at2759"/>
<gene>
    <name evidence="19" type="ORF">APZ42_015609</name>
</gene>
<keyword evidence="7" id="KW-0963">Cytoplasm</keyword>
<dbReference type="Proteomes" id="UP000076858">
    <property type="component" value="Unassembled WGS sequence"/>
</dbReference>